<organism evidence="6 7">
    <name type="scientific">Gordonia malaquae NBRC 108250</name>
    <dbReference type="NCBI Taxonomy" id="1223542"/>
    <lineage>
        <taxon>Bacteria</taxon>
        <taxon>Bacillati</taxon>
        <taxon>Actinomycetota</taxon>
        <taxon>Actinomycetes</taxon>
        <taxon>Mycobacteriales</taxon>
        <taxon>Gordoniaceae</taxon>
        <taxon>Gordonia</taxon>
    </lineage>
</organism>
<feature type="domain" description="Amine oxidase" evidence="5">
    <location>
        <begin position="25"/>
        <end position="458"/>
    </location>
</feature>
<dbReference type="Pfam" id="PF01593">
    <property type="entry name" value="Amino_oxidase"/>
    <property type="match status" value="1"/>
</dbReference>
<dbReference type="InterPro" id="IPR001613">
    <property type="entry name" value="Flavin_amine_oxidase"/>
</dbReference>
<accession>M3VGM4</accession>
<reference evidence="6 7" key="1">
    <citation type="submission" date="2013-02" db="EMBL/GenBank/DDBJ databases">
        <title>Whole genome shotgun sequence of Gordonia malaquae NBRC 108250.</title>
        <authorList>
            <person name="Yoshida I."/>
            <person name="Hosoyama A."/>
            <person name="Tsuchikane K."/>
            <person name="Ando Y."/>
            <person name="Baba S."/>
            <person name="Ohji S."/>
            <person name="Hamada M."/>
            <person name="Tamura T."/>
            <person name="Yamazoe A."/>
            <person name="Yamazaki S."/>
            <person name="Fujita N."/>
        </authorList>
    </citation>
    <scope>NUCLEOTIDE SEQUENCE [LARGE SCALE GENOMIC DNA]</scope>
    <source>
        <strain evidence="6 7">NBRC 108250</strain>
    </source>
</reference>
<dbReference type="SUPFAM" id="SSF54373">
    <property type="entry name" value="FAD-linked reductases, C-terminal domain"/>
    <property type="match status" value="1"/>
</dbReference>
<evidence type="ECO:0000313" key="6">
    <source>
        <dbReference type="EMBL" id="GAC81044.1"/>
    </source>
</evidence>
<dbReference type="GO" id="GO:0016491">
    <property type="term" value="F:oxidoreductase activity"/>
    <property type="evidence" value="ECO:0007669"/>
    <property type="project" value="UniProtKB-KW"/>
</dbReference>
<evidence type="ECO:0000256" key="1">
    <source>
        <dbReference type="ARBA" id="ARBA00001974"/>
    </source>
</evidence>
<dbReference type="STRING" id="410332.SAMN04488550_0722"/>
<evidence type="ECO:0000256" key="4">
    <source>
        <dbReference type="PIRSR" id="PIRSR601613-1"/>
    </source>
</evidence>
<dbReference type="AlphaFoldDB" id="M3VGM4"/>
<name>M3VGM4_GORML</name>
<gene>
    <name evidence="6" type="ORF">GM1_026_00120</name>
</gene>
<dbReference type="EMBL" id="BAOP01000026">
    <property type="protein sequence ID" value="GAC81044.1"/>
    <property type="molecule type" value="Genomic_DNA"/>
</dbReference>
<comment type="similarity">
    <text evidence="2">Belongs to the flavin monoamine oxidase family.</text>
</comment>
<comment type="caution">
    <text evidence="6">The sequence shown here is derived from an EMBL/GenBank/DDBJ whole genome shotgun (WGS) entry which is preliminary data.</text>
</comment>
<dbReference type="PANTHER" id="PTHR43563">
    <property type="entry name" value="AMINE OXIDASE"/>
    <property type="match status" value="1"/>
</dbReference>
<evidence type="ECO:0000256" key="2">
    <source>
        <dbReference type="ARBA" id="ARBA00005995"/>
    </source>
</evidence>
<proteinExistence type="inferred from homology"/>
<comment type="cofactor">
    <cofactor evidence="1">
        <name>FAD</name>
        <dbReference type="ChEBI" id="CHEBI:57692"/>
    </cofactor>
</comment>
<evidence type="ECO:0000256" key="3">
    <source>
        <dbReference type="ARBA" id="ARBA00023002"/>
    </source>
</evidence>
<keyword evidence="7" id="KW-1185">Reference proteome</keyword>
<dbReference type="eggNOG" id="COG1231">
    <property type="taxonomic scope" value="Bacteria"/>
</dbReference>
<dbReference type="InterPro" id="IPR002937">
    <property type="entry name" value="Amino_oxidase"/>
</dbReference>
<feature type="binding site" evidence="4">
    <location>
        <position position="434"/>
    </location>
    <ligand>
        <name>FAD</name>
        <dbReference type="ChEBI" id="CHEBI:57692"/>
    </ligand>
</feature>
<protein>
    <submittedName>
        <fullName evidence="6">Putative flavin-containing amine oxidase</fullName>
    </submittedName>
</protein>
<dbReference type="Proteomes" id="UP000035009">
    <property type="component" value="Unassembled WGS sequence"/>
</dbReference>
<keyword evidence="3" id="KW-0560">Oxidoreductase</keyword>
<dbReference type="OrthoDB" id="337830at2"/>
<sequence length="462" mass="49788">MSYSESVHADVVAKVEVAIIGAGYAGLSAALSLVDAGIETIVLEGSDRVGGRTLSEVRPTGVVVDHGGQWVGPTQTRLLALANRFGVETFPTYWAGDHLEIWADSRVNRYRGAGPDEGDGLHEYEEHITVLDALASTIDLQNPPASPGADLLDDESVASYLRREVPNEGARRRFALAVEGVWACEPGHVSMLHFLFYIAAAGSFDELMETDGCAQDSRFVGGAQAPAIAAAAYLGDRVRLGHRADRVVVHDDGVLIETTGGVVRADRLIVTLPPQAAGALRFDPPLPPAKARFVDRSVMGDVAKVHVTYPEPFWRAEGLSGQATIYDERETGVVFDNSPNDASSGVLVAFVYGRRVDPWATLDADARRASILATLTELFGARAQEPIDYVEKIWSIDPWIRGAYAANPTPGAWTAYGEKGWRRPTGRIHWAGSETSSVWNGYIDGAIASGQRAAQEILDRRA</sequence>
<dbReference type="PRINTS" id="PR00757">
    <property type="entry name" value="AMINEOXDASEF"/>
</dbReference>
<dbReference type="InterPro" id="IPR050703">
    <property type="entry name" value="Flavin_MAO"/>
</dbReference>
<feature type="binding site" evidence="4">
    <location>
        <position position="350"/>
    </location>
    <ligand>
        <name>substrate</name>
    </ligand>
</feature>
<dbReference type="SUPFAM" id="SSF51905">
    <property type="entry name" value="FAD/NAD(P)-binding domain"/>
    <property type="match status" value="1"/>
</dbReference>
<dbReference type="RefSeq" id="WP_008380504.1">
    <property type="nucleotide sequence ID" value="NZ_BAOP01000026.1"/>
</dbReference>
<dbReference type="InterPro" id="IPR036188">
    <property type="entry name" value="FAD/NAD-bd_sf"/>
</dbReference>
<dbReference type="Gene3D" id="3.50.50.60">
    <property type="entry name" value="FAD/NAD(P)-binding domain"/>
    <property type="match status" value="1"/>
</dbReference>
<dbReference type="PANTHER" id="PTHR43563:SF1">
    <property type="entry name" value="AMINE OXIDASE [FLAVIN-CONTAINING] B"/>
    <property type="match status" value="1"/>
</dbReference>
<evidence type="ECO:0000259" key="5">
    <source>
        <dbReference type="Pfam" id="PF01593"/>
    </source>
</evidence>
<evidence type="ECO:0000313" key="7">
    <source>
        <dbReference type="Proteomes" id="UP000035009"/>
    </source>
</evidence>